<evidence type="ECO:0000256" key="6">
    <source>
        <dbReference type="RuleBase" id="RU004057"/>
    </source>
</evidence>
<feature type="transmembrane region" description="Helical" evidence="7">
    <location>
        <begin position="60"/>
        <end position="84"/>
    </location>
</feature>
<comment type="similarity">
    <text evidence="6">Belongs to the exbB/tolQ family.</text>
</comment>
<keyword evidence="5 7" id="KW-0472">Membrane</keyword>
<feature type="transmembrane region" description="Helical" evidence="7">
    <location>
        <begin position="26"/>
        <end position="48"/>
    </location>
</feature>
<reference evidence="9" key="1">
    <citation type="journal article" date="2014" name="Int. J. Syst. Evol. Microbiol.">
        <title>Complete genome sequence of Corynebacterium casei LMG S-19264T (=DSM 44701T), isolated from a smear-ripened cheese.</title>
        <authorList>
            <consortium name="US DOE Joint Genome Institute (JGI-PGF)"/>
            <person name="Walter F."/>
            <person name="Albersmeier A."/>
            <person name="Kalinowski J."/>
            <person name="Ruckert C."/>
        </authorList>
    </citation>
    <scope>NUCLEOTIDE SEQUENCE</scope>
    <source>
        <strain evidence="9">KCTC 12719</strain>
    </source>
</reference>
<evidence type="ECO:0000259" key="8">
    <source>
        <dbReference type="Pfam" id="PF01618"/>
    </source>
</evidence>
<evidence type="ECO:0000256" key="1">
    <source>
        <dbReference type="ARBA" id="ARBA00004651"/>
    </source>
</evidence>
<reference evidence="9" key="2">
    <citation type="submission" date="2020-09" db="EMBL/GenBank/DDBJ databases">
        <authorList>
            <person name="Sun Q."/>
            <person name="Kim S."/>
        </authorList>
    </citation>
    <scope>NUCLEOTIDE SEQUENCE</scope>
    <source>
        <strain evidence="9">KCTC 12719</strain>
    </source>
</reference>
<dbReference type="GO" id="GO:0005886">
    <property type="term" value="C:plasma membrane"/>
    <property type="evidence" value="ECO:0007669"/>
    <property type="project" value="UniProtKB-SubCell"/>
</dbReference>
<name>A0A918SCE4_9FLAO</name>
<gene>
    <name evidence="9" type="ORF">GCM10007103_14390</name>
</gene>
<protein>
    <recommendedName>
        <fullName evidence="8">MotA/TolQ/ExbB proton channel domain-containing protein</fullName>
    </recommendedName>
</protein>
<keyword evidence="3 7" id="KW-0812">Transmembrane</keyword>
<evidence type="ECO:0000256" key="5">
    <source>
        <dbReference type="ARBA" id="ARBA00023136"/>
    </source>
</evidence>
<dbReference type="EMBL" id="BMXB01000003">
    <property type="protein sequence ID" value="GHA33963.1"/>
    <property type="molecule type" value="Genomic_DNA"/>
</dbReference>
<evidence type="ECO:0000256" key="3">
    <source>
        <dbReference type="ARBA" id="ARBA00022692"/>
    </source>
</evidence>
<keyword evidence="10" id="KW-1185">Reference proteome</keyword>
<comment type="caution">
    <text evidence="9">The sequence shown here is derived from an EMBL/GenBank/DDBJ whole genome shotgun (WGS) entry which is preliminary data.</text>
</comment>
<dbReference type="RefSeq" id="WP_189604043.1">
    <property type="nucleotide sequence ID" value="NZ_BMXB01000003.1"/>
</dbReference>
<comment type="subcellular location">
    <subcellularLocation>
        <location evidence="1">Cell membrane</location>
        <topology evidence="1">Multi-pass membrane protein</topology>
    </subcellularLocation>
    <subcellularLocation>
        <location evidence="6">Membrane</location>
        <topology evidence="6">Multi-pass membrane protein</topology>
    </subcellularLocation>
</comment>
<feature type="transmembrane region" description="Helical" evidence="7">
    <location>
        <begin position="113"/>
        <end position="132"/>
    </location>
</feature>
<evidence type="ECO:0000256" key="7">
    <source>
        <dbReference type="SAM" id="Phobius"/>
    </source>
</evidence>
<feature type="domain" description="MotA/TolQ/ExbB proton channel" evidence="8">
    <location>
        <begin position="53"/>
        <end position="119"/>
    </location>
</feature>
<proteinExistence type="inferred from homology"/>
<dbReference type="Pfam" id="PF01618">
    <property type="entry name" value="MotA_ExbB"/>
    <property type="match status" value="1"/>
</dbReference>
<dbReference type="GO" id="GO:0015031">
    <property type="term" value="P:protein transport"/>
    <property type="evidence" value="ECO:0007669"/>
    <property type="project" value="UniProtKB-KW"/>
</dbReference>
<keyword evidence="6" id="KW-0653">Protein transport</keyword>
<organism evidence="9 10">
    <name type="scientific">Salinimicrobium marinum</name>
    <dbReference type="NCBI Taxonomy" id="680283"/>
    <lineage>
        <taxon>Bacteria</taxon>
        <taxon>Pseudomonadati</taxon>
        <taxon>Bacteroidota</taxon>
        <taxon>Flavobacteriia</taxon>
        <taxon>Flavobacteriales</taxon>
        <taxon>Flavobacteriaceae</taxon>
        <taxon>Salinimicrobium</taxon>
    </lineage>
</organism>
<evidence type="ECO:0000256" key="4">
    <source>
        <dbReference type="ARBA" id="ARBA00022989"/>
    </source>
</evidence>
<dbReference type="AlphaFoldDB" id="A0A918SCE4"/>
<evidence type="ECO:0000313" key="10">
    <source>
        <dbReference type="Proteomes" id="UP000610456"/>
    </source>
</evidence>
<sequence>MILALQQQTQKGFFEVVGDRFEEGGFFIMMFIFIVLIIGIFLLVRGMYFTKKRDPKIARTITLLNSIGLFALVLGVFGQLISLIETLDYLSSFDDTTPRDFAQGLKFTMLPTLFGSLVFLFTRFSTIVLNWVKPIK</sequence>
<dbReference type="Proteomes" id="UP000610456">
    <property type="component" value="Unassembled WGS sequence"/>
</dbReference>
<accession>A0A918SCE4</accession>
<dbReference type="InterPro" id="IPR002898">
    <property type="entry name" value="MotA_ExbB_proton_chnl"/>
</dbReference>
<keyword evidence="2" id="KW-1003">Cell membrane</keyword>
<evidence type="ECO:0000256" key="2">
    <source>
        <dbReference type="ARBA" id="ARBA00022475"/>
    </source>
</evidence>
<evidence type="ECO:0000313" key="9">
    <source>
        <dbReference type="EMBL" id="GHA33963.1"/>
    </source>
</evidence>
<keyword evidence="6" id="KW-0813">Transport</keyword>
<keyword evidence="4 7" id="KW-1133">Transmembrane helix</keyword>